<dbReference type="InterPro" id="IPR027417">
    <property type="entry name" value="P-loop_NTPase"/>
</dbReference>
<protein>
    <submittedName>
        <fullName evidence="2">Chromosome partitioning protein</fullName>
    </submittedName>
</protein>
<sequence>MARAIDFKTSVAVSLSGLDVPAKKLQELCGREKPAGQHHMRYMPSDIRAARYRAAGVEPPANGQLPLMSKLPPVIVTRMTKGGVGKTSISVNVAAAMAMMGYRVLVIDADPQASASNLLGIETAVYNTDILHIGHFLKKATNSPDADLPGAIKHIYEGGFLDLIPSDITLAETDASLVAVMSSHTRAELFLNRNSTYFSQHYDVIVVDTAPGTTPIGLAFSYAAKDSGKVLTVVEPEGSCLRALDSLASNLAEIKAVTSANVSMEVVINKYHPSLKHVRESMGFLYSKYGSMLNDSIVPQYSGFARQLNPSDKDVGPLVEFESSSVGATAIIDVAKSLIRSYGITMPGLPGDE</sequence>
<dbReference type="RefSeq" id="WP_119014889.1">
    <property type="nucleotide sequence ID" value="NZ_QXNC01000063.1"/>
</dbReference>
<reference evidence="2 3" key="1">
    <citation type="submission" date="2019-03" db="EMBL/GenBank/DDBJ databases">
        <title>Genomic Encyclopedia of Type Strains, Phase IV (KMG-IV): sequencing the most valuable type-strain genomes for metagenomic binning, comparative biology and taxonomic classification.</title>
        <authorList>
            <person name="Goeker M."/>
        </authorList>
    </citation>
    <scope>NUCLEOTIDE SEQUENCE [LARGE SCALE GENOMIC DNA]</scope>
    <source>
        <strain evidence="2 3">DSM 1837</strain>
    </source>
</reference>
<dbReference type="OrthoDB" id="9785810at2"/>
<organism evidence="2 3">
    <name type="scientific">Simplicispira metamorpha</name>
    <dbReference type="NCBI Taxonomy" id="80881"/>
    <lineage>
        <taxon>Bacteria</taxon>
        <taxon>Pseudomonadati</taxon>
        <taxon>Pseudomonadota</taxon>
        <taxon>Betaproteobacteria</taxon>
        <taxon>Burkholderiales</taxon>
        <taxon>Comamonadaceae</taxon>
        <taxon>Simplicispira</taxon>
    </lineage>
</organism>
<dbReference type="InterPro" id="IPR025669">
    <property type="entry name" value="AAA_dom"/>
</dbReference>
<dbReference type="EMBL" id="SLXH01000052">
    <property type="protein sequence ID" value="TCP10952.1"/>
    <property type="molecule type" value="Genomic_DNA"/>
</dbReference>
<keyword evidence="3" id="KW-1185">Reference proteome</keyword>
<dbReference type="InterPro" id="IPR050678">
    <property type="entry name" value="DNA_Partitioning_ATPase"/>
</dbReference>
<dbReference type="SUPFAM" id="SSF52540">
    <property type="entry name" value="P-loop containing nucleoside triphosphate hydrolases"/>
    <property type="match status" value="1"/>
</dbReference>
<comment type="caution">
    <text evidence="2">The sequence shown here is derived from an EMBL/GenBank/DDBJ whole genome shotgun (WGS) entry which is preliminary data.</text>
</comment>
<proteinExistence type="predicted"/>
<evidence type="ECO:0000313" key="3">
    <source>
        <dbReference type="Proteomes" id="UP000295182"/>
    </source>
</evidence>
<dbReference type="PANTHER" id="PTHR13696:SF99">
    <property type="entry name" value="COBYRINIC ACID AC-DIAMIDE SYNTHASE"/>
    <property type="match status" value="1"/>
</dbReference>
<dbReference type="Pfam" id="PF13614">
    <property type="entry name" value="AAA_31"/>
    <property type="match status" value="1"/>
</dbReference>
<dbReference type="Proteomes" id="UP000295182">
    <property type="component" value="Unassembled WGS sequence"/>
</dbReference>
<dbReference type="PANTHER" id="PTHR13696">
    <property type="entry name" value="P-LOOP CONTAINING NUCLEOSIDE TRIPHOSPHATE HYDROLASE"/>
    <property type="match status" value="1"/>
</dbReference>
<evidence type="ECO:0000313" key="2">
    <source>
        <dbReference type="EMBL" id="TCP10952.1"/>
    </source>
</evidence>
<name>A0A4R2MVX9_9BURK</name>
<evidence type="ECO:0000259" key="1">
    <source>
        <dbReference type="Pfam" id="PF13614"/>
    </source>
</evidence>
<dbReference type="AlphaFoldDB" id="A0A4R2MVX9"/>
<accession>A0A4R2MVX9</accession>
<gene>
    <name evidence="2" type="ORF">EV674_1525</name>
</gene>
<dbReference type="Gene3D" id="3.40.50.300">
    <property type="entry name" value="P-loop containing nucleotide triphosphate hydrolases"/>
    <property type="match status" value="1"/>
</dbReference>
<feature type="domain" description="AAA" evidence="1">
    <location>
        <begin position="74"/>
        <end position="261"/>
    </location>
</feature>